<dbReference type="EMBL" id="CAJNIZ010003470">
    <property type="protein sequence ID" value="CAE7222829.1"/>
    <property type="molecule type" value="Genomic_DNA"/>
</dbReference>
<feature type="region of interest" description="Disordered" evidence="2">
    <location>
        <begin position="431"/>
        <end position="521"/>
    </location>
</feature>
<name>A0A812K5R5_SYMPI</name>
<comment type="caution">
    <text evidence="4">The sequence shown here is derived from an EMBL/GenBank/DDBJ whole genome shotgun (WGS) entry which is preliminary data.</text>
</comment>
<dbReference type="OrthoDB" id="483273at2759"/>
<keyword evidence="1" id="KW-0863">Zinc-finger</keyword>
<dbReference type="Proteomes" id="UP000649617">
    <property type="component" value="Unassembled WGS sequence"/>
</dbReference>
<feature type="compositionally biased region" description="Basic residues" evidence="2">
    <location>
        <begin position="295"/>
        <end position="306"/>
    </location>
</feature>
<dbReference type="PROSITE" id="PS50158">
    <property type="entry name" value="ZF_CCHC"/>
    <property type="match status" value="1"/>
</dbReference>
<dbReference type="AlphaFoldDB" id="A0A812K5R5"/>
<gene>
    <name evidence="4" type="ORF">SPIL2461_LOCUS3016</name>
</gene>
<evidence type="ECO:0000259" key="3">
    <source>
        <dbReference type="PROSITE" id="PS50158"/>
    </source>
</evidence>
<evidence type="ECO:0000256" key="2">
    <source>
        <dbReference type="SAM" id="MobiDB-lite"/>
    </source>
</evidence>
<protein>
    <recommendedName>
        <fullName evidence="3">CCHC-type domain-containing protein</fullName>
    </recommendedName>
</protein>
<proteinExistence type="predicted"/>
<feature type="domain" description="CCHC-type" evidence="3">
    <location>
        <begin position="324"/>
        <end position="339"/>
    </location>
</feature>
<evidence type="ECO:0000256" key="1">
    <source>
        <dbReference type="PROSITE-ProRule" id="PRU00047"/>
    </source>
</evidence>
<feature type="region of interest" description="Disordered" evidence="2">
    <location>
        <begin position="278"/>
        <end position="312"/>
    </location>
</feature>
<keyword evidence="1" id="KW-0862">Zinc</keyword>
<feature type="compositionally biased region" description="Basic and acidic residues" evidence="2">
    <location>
        <begin position="434"/>
        <end position="451"/>
    </location>
</feature>
<evidence type="ECO:0000313" key="4">
    <source>
        <dbReference type="EMBL" id="CAE7222829.1"/>
    </source>
</evidence>
<dbReference type="SUPFAM" id="SSF57756">
    <property type="entry name" value="Retrovirus zinc finger-like domains"/>
    <property type="match status" value="1"/>
</dbReference>
<feature type="compositionally biased region" description="Low complexity" evidence="2">
    <location>
        <begin position="1"/>
        <end position="16"/>
    </location>
</feature>
<dbReference type="InterPro" id="IPR001878">
    <property type="entry name" value="Znf_CCHC"/>
</dbReference>
<keyword evidence="1" id="KW-0479">Metal-binding</keyword>
<dbReference type="GO" id="GO:0008270">
    <property type="term" value="F:zinc ion binding"/>
    <property type="evidence" value="ECO:0007669"/>
    <property type="project" value="UniProtKB-KW"/>
</dbReference>
<dbReference type="GO" id="GO:0003676">
    <property type="term" value="F:nucleic acid binding"/>
    <property type="evidence" value="ECO:0007669"/>
    <property type="project" value="InterPro"/>
</dbReference>
<feature type="compositionally biased region" description="Low complexity" evidence="2">
    <location>
        <begin position="486"/>
        <end position="500"/>
    </location>
</feature>
<dbReference type="Pfam" id="PF00098">
    <property type="entry name" value="zf-CCHC"/>
    <property type="match status" value="1"/>
</dbReference>
<evidence type="ECO:0000313" key="5">
    <source>
        <dbReference type="Proteomes" id="UP000649617"/>
    </source>
</evidence>
<keyword evidence="5" id="KW-1185">Reference proteome</keyword>
<sequence>MPGDSDGSASGTAASANEDRGSGFWTLLPSFDPSADDPREYRDKVTFLKQVCPTKDRGMLAPRLALLCKGTAWSQVKQIEAAKLTDPESGVEVLLQALASWDESAELQTYERFDKAIYRTLQKNDESTMSFMNRLGVAFHELGDKITIKELQAFILLRQSSLTSEDKRKVITLTGGTLEIQKVEQAMRTLSTKILSSAGEIKKKTYPANYVDDDEEDINLTEEDADEESLLANVAEAGDEDAIFVLEYEDQILDLVQELPELASCFSAYTAARQRLRDRHKGRGFWPPRSASKGGKGKGGGKKGRGKGNPLRKSLAERIASSNCRICGQRGHWRAECPQNKGSSSDNQGPETSNLVMYASETVDEPEIMDKLPFAVAMTENENQPDVKINKPPLESILGEPLIGTDDASLSLEIAEAPNFANAIEQAKLRRKKAAQEETERTQDHLAHMPDNRGSGTVMPKMSQGYMKDTLDEKDQKPLPPRRGQRGTSASSSSQKRATSWDVIENEQLKGMSQDGGSQEQIMSIQTQIAILQRELSRLQGEQ</sequence>
<organism evidence="4 5">
    <name type="scientific">Symbiodinium pilosum</name>
    <name type="common">Dinoflagellate</name>
    <dbReference type="NCBI Taxonomy" id="2952"/>
    <lineage>
        <taxon>Eukaryota</taxon>
        <taxon>Sar</taxon>
        <taxon>Alveolata</taxon>
        <taxon>Dinophyceae</taxon>
        <taxon>Suessiales</taxon>
        <taxon>Symbiodiniaceae</taxon>
        <taxon>Symbiodinium</taxon>
    </lineage>
</organism>
<reference evidence="4" key="1">
    <citation type="submission" date="2021-02" db="EMBL/GenBank/DDBJ databases">
        <authorList>
            <person name="Dougan E. K."/>
            <person name="Rhodes N."/>
            <person name="Thang M."/>
            <person name="Chan C."/>
        </authorList>
    </citation>
    <scope>NUCLEOTIDE SEQUENCE</scope>
</reference>
<accession>A0A812K5R5</accession>
<dbReference type="Gene3D" id="4.10.60.10">
    <property type="entry name" value="Zinc finger, CCHC-type"/>
    <property type="match status" value="1"/>
</dbReference>
<dbReference type="SMART" id="SM00343">
    <property type="entry name" value="ZnF_C2HC"/>
    <property type="match status" value="1"/>
</dbReference>
<feature type="region of interest" description="Disordered" evidence="2">
    <location>
        <begin position="1"/>
        <end position="33"/>
    </location>
</feature>
<dbReference type="InterPro" id="IPR036875">
    <property type="entry name" value="Znf_CCHC_sf"/>
</dbReference>